<feature type="transmembrane region" description="Helical" evidence="8">
    <location>
        <begin position="340"/>
        <end position="362"/>
    </location>
</feature>
<feature type="transmembrane region" description="Helical" evidence="8">
    <location>
        <begin position="273"/>
        <end position="290"/>
    </location>
</feature>
<evidence type="ECO:0000256" key="6">
    <source>
        <dbReference type="ARBA" id="ARBA00022989"/>
    </source>
</evidence>
<dbReference type="InterPro" id="IPR038731">
    <property type="entry name" value="RgtA/B/C-like"/>
</dbReference>
<evidence type="ECO:0000313" key="11">
    <source>
        <dbReference type="Proteomes" id="UP000824267"/>
    </source>
</evidence>
<organism evidence="10 11">
    <name type="scientific">Candidatus Onthomorpha intestinigallinarum</name>
    <dbReference type="NCBI Taxonomy" id="2840880"/>
    <lineage>
        <taxon>Bacteria</taxon>
        <taxon>Pseudomonadati</taxon>
        <taxon>Bacteroidota</taxon>
        <taxon>Bacteroidia</taxon>
        <taxon>Bacteroidales</taxon>
        <taxon>Candidatus Onthomorpha</taxon>
    </lineage>
</organism>
<evidence type="ECO:0000256" key="8">
    <source>
        <dbReference type="SAM" id="Phobius"/>
    </source>
</evidence>
<reference evidence="10" key="2">
    <citation type="submission" date="2021-04" db="EMBL/GenBank/DDBJ databases">
        <authorList>
            <person name="Gilroy R."/>
        </authorList>
    </citation>
    <scope>NUCLEOTIDE SEQUENCE</scope>
    <source>
        <strain evidence="10">Gambia16-930</strain>
    </source>
</reference>
<keyword evidence="6 8" id="KW-1133">Transmembrane helix</keyword>
<dbReference type="GO" id="GO:0016763">
    <property type="term" value="F:pentosyltransferase activity"/>
    <property type="evidence" value="ECO:0007669"/>
    <property type="project" value="TreeGrafter"/>
</dbReference>
<feature type="transmembrane region" description="Helical" evidence="8">
    <location>
        <begin position="218"/>
        <end position="235"/>
    </location>
</feature>
<comment type="subcellular location">
    <subcellularLocation>
        <location evidence="1">Cell membrane</location>
        <topology evidence="1">Multi-pass membrane protein</topology>
    </subcellularLocation>
</comment>
<keyword evidence="2" id="KW-1003">Cell membrane</keyword>
<name>A0A9D1RF00_9BACT</name>
<dbReference type="Pfam" id="PF13231">
    <property type="entry name" value="PMT_2"/>
    <property type="match status" value="1"/>
</dbReference>
<keyword evidence="7 8" id="KW-0472">Membrane</keyword>
<evidence type="ECO:0000259" key="9">
    <source>
        <dbReference type="Pfam" id="PF13231"/>
    </source>
</evidence>
<keyword evidence="4" id="KW-0808">Transferase</keyword>
<feature type="transmembrane region" description="Helical" evidence="8">
    <location>
        <begin position="311"/>
        <end position="334"/>
    </location>
</feature>
<dbReference type="EMBL" id="DXGG01000041">
    <property type="protein sequence ID" value="HIW86868.1"/>
    <property type="molecule type" value="Genomic_DNA"/>
</dbReference>
<gene>
    <name evidence="10" type="ORF">IAC47_01130</name>
</gene>
<evidence type="ECO:0000256" key="7">
    <source>
        <dbReference type="ARBA" id="ARBA00023136"/>
    </source>
</evidence>
<dbReference type="GO" id="GO:0009103">
    <property type="term" value="P:lipopolysaccharide biosynthetic process"/>
    <property type="evidence" value="ECO:0007669"/>
    <property type="project" value="UniProtKB-ARBA"/>
</dbReference>
<keyword evidence="3" id="KW-0328">Glycosyltransferase</keyword>
<comment type="caution">
    <text evidence="10">The sequence shown here is derived from an EMBL/GenBank/DDBJ whole genome shotgun (WGS) entry which is preliminary data.</text>
</comment>
<evidence type="ECO:0000256" key="5">
    <source>
        <dbReference type="ARBA" id="ARBA00022692"/>
    </source>
</evidence>
<feature type="transmembrane region" description="Helical" evidence="8">
    <location>
        <begin position="374"/>
        <end position="394"/>
    </location>
</feature>
<evidence type="ECO:0000256" key="4">
    <source>
        <dbReference type="ARBA" id="ARBA00022679"/>
    </source>
</evidence>
<dbReference type="PANTHER" id="PTHR33908">
    <property type="entry name" value="MANNOSYLTRANSFERASE YKCB-RELATED"/>
    <property type="match status" value="1"/>
</dbReference>
<dbReference type="Proteomes" id="UP000824267">
    <property type="component" value="Unassembled WGS sequence"/>
</dbReference>
<accession>A0A9D1RF00</accession>
<protein>
    <submittedName>
        <fullName evidence="10">Glycosyltransferase family 39 protein</fullName>
    </submittedName>
</protein>
<feature type="transmembrane region" description="Helical" evidence="8">
    <location>
        <begin position="91"/>
        <end position="113"/>
    </location>
</feature>
<reference evidence="10" key="1">
    <citation type="journal article" date="2021" name="PeerJ">
        <title>Extensive microbial diversity within the chicken gut microbiome revealed by metagenomics and culture.</title>
        <authorList>
            <person name="Gilroy R."/>
            <person name="Ravi A."/>
            <person name="Getino M."/>
            <person name="Pursley I."/>
            <person name="Horton D.L."/>
            <person name="Alikhan N.F."/>
            <person name="Baker D."/>
            <person name="Gharbi K."/>
            <person name="Hall N."/>
            <person name="Watson M."/>
            <person name="Adriaenssens E.M."/>
            <person name="Foster-Nyarko E."/>
            <person name="Jarju S."/>
            <person name="Secka A."/>
            <person name="Antonio M."/>
            <person name="Oren A."/>
            <person name="Chaudhuri R.R."/>
            <person name="La Ragione R."/>
            <person name="Hildebrand F."/>
            <person name="Pallen M.J."/>
        </authorList>
    </citation>
    <scope>NUCLEOTIDE SEQUENCE</scope>
    <source>
        <strain evidence="10">Gambia16-930</strain>
    </source>
</reference>
<evidence type="ECO:0000256" key="2">
    <source>
        <dbReference type="ARBA" id="ARBA00022475"/>
    </source>
</evidence>
<evidence type="ECO:0000313" key="10">
    <source>
        <dbReference type="EMBL" id="HIW86868.1"/>
    </source>
</evidence>
<feature type="transmembrane region" description="Helical" evidence="8">
    <location>
        <begin position="125"/>
        <end position="142"/>
    </location>
</feature>
<keyword evidence="5 8" id="KW-0812">Transmembrane</keyword>
<feature type="transmembrane region" description="Helical" evidence="8">
    <location>
        <begin position="171"/>
        <end position="198"/>
    </location>
</feature>
<dbReference type="AlphaFoldDB" id="A0A9D1RF00"/>
<evidence type="ECO:0000256" key="1">
    <source>
        <dbReference type="ARBA" id="ARBA00004651"/>
    </source>
</evidence>
<dbReference type="InterPro" id="IPR050297">
    <property type="entry name" value="LipidA_mod_glycosyltrf_83"/>
</dbReference>
<sequence length="490" mass="57166">MRNRRLPYERIHAAFFLAVTGIFLLLVSPGLLTEGMFLDGLWYSSIADNLSSDLTRLWHLSYTDTISTRFYSHPPLAIWLESLWFAVLGDAFWVEKLCSFSCVVLAASVLVLIWKQLGFEMKYSFLPLFFLVLVPDISWAATNNMLENTMMIFVLLTVLFMLKSHEGKRKWLFVLLSSLTLFLSFMTKGFTGLYTLAFPFCMWLVRREETFMKMFCDTLWVLVLFMLWFTLMVTLSDSAQTYFRNYFSLVLSGVEVRTVSSRFTIMYKFVSQLIPSVCVLILFALCGIKFRKNGFRKEKNLFRKEKNGIRIRKPLDLSAVFMLLALCGVVPVMLSLKQRGFYVLTVYPFCAIAFSVLVLPTVKKMFEIWNDRTKNIIFAFSLFLFVSGIAANVFNFGRVGRDETKIEDMKVILRKVGRGDVVSVPVSMRREYTLYGYYYRYGKVSLTHLEMGHEWLLLEDGNDFEAMRLDTLYVPEDLPTKRYRLYRLKR</sequence>
<evidence type="ECO:0000256" key="3">
    <source>
        <dbReference type="ARBA" id="ARBA00022676"/>
    </source>
</evidence>
<proteinExistence type="predicted"/>
<dbReference type="GO" id="GO:0005886">
    <property type="term" value="C:plasma membrane"/>
    <property type="evidence" value="ECO:0007669"/>
    <property type="project" value="UniProtKB-SubCell"/>
</dbReference>
<feature type="domain" description="Glycosyltransferase RgtA/B/C/D-like" evidence="9">
    <location>
        <begin position="72"/>
        <end position="226"/>
    </location>
</feature>
<feature type="transmembrane region" description="Helical" evidence="8">
    <location>
        <begin position="12"/>
        <end position="32"/>
    </location>
</feature>
<dbReference type="PANTHER" id="PTHR33908:SF11">
    <property type="entry name" value="MEMBRANE PROTEIN"/>
    <property type="match status" value="1"/>
</dbReference>